<name>A0A820M3Q8_9BILA</name>
<sequence>MIALFLCQTDLQSEEQNTINPILSTTINELLSIDQQPIQFSNHLQLFLSTIISKQSWNFLLNLLKSDCIQHLNKLWATTLYDLLELNQTFQQNKSLQLCHRIQFTLSINNNSSIFPKLHQPYEELREIVNI</sequence>
<proteinExistence type="predicted"/>
<dbReference type="EMBL" id="CAJOAZ010022531">
    <property type="protein sequence ID" value="CAF4366448.1"/>
    <property type="molecule type" value="Genomic_DNA"/>
</dbReference>
<organism evidence="1 2">
    <name type="scientific">Adineta steineri</name>
    <dbReference type="NCBI Taxonomy" id="433720"/>
    <lineage>
        <taxon>Eukaryota</taxon>
        <taxon>Metazoa</taxon>
        <taxon>Spiralia</taxon>
        <taxon>Gnathifera</taxon>
        <taxon>Rotifera</taxon>
        <taxon>Eurotatoria</taxon>
        <taxon>Bdelloidea</taxon>
        <taxon>Adinetida</taxon>
        <taxon>Adinetidae</taxon>
        <taxon>Adineta</taxon>
    </lineage>
</organism>
<accession>A0A820M3Q8</accession>
<evidence type="ECO:0000313" key="1">
    <source>
        <dbReference type="EMBL" id="CAF4366448.1"/>
    </source>
</evidence>
<dbReference type="Proteomes" id="UP000663844">
    <property type="component" value="Unassembled WGS sequence"/>
</dbReference>
<reference evidence="1" key="1">
    <citation type="submission" date="2021-02" db="EMBL/GenBank/DDBJ databases">
        <authorList>
            <person name="Nowell W R."/>
        </authorList>
    </citation>
    <scope>NUCLEOTIDE SEQUENCE</scope>
</reference>
<gene>
    <name evidence="1" type="ORF">OXD698_LOCUS49596</name>
</gene>
<protein>
    <submittedName>
        <fullName evidence="1">Uncharacterized protein</fullName>
    </submittedName>
</protein>
<comment type="caution">
    <text evidence="1">The sequence shown here is derived from an EMBL/GenBank/DDBJ whole genome shotgun (WGS) entry which is preliminary data.</text>
</comment>
<evidence type="ECO:0000313" key="2">
    <source>
        <dbReference type="Proteomes" id="UP000663844"/>
    </source>
</evidence>
<feature type="non-terminal residue" evidence="1">
    <location>
        <position position="131"/>
    </location>
</feature>
<dbReference type="AlphaFoldDB" id="A0A820M3Q8"/>